<organism evidence="1 2">
    <name type="scientific">Parascaris equorum</name>
    <name type="common">Equine roundworm</name>
    <dbReference type="NCBI Taxonomy" id="6256"/>
    <lineage>
        <taxon>Eukaryota</taxon>
        <taxon>Metazoa</taxon>
        <taxon>Ecdysozoa</taxon>
        <taxon>Nematoda</taxon>
        <taxon>Chromadorea</taxon>
        <taxon>Rhabditida</taxon>
        <taxon>Spirurina</taxon>
        <taxon>Ascaridomorpha</taxon>
        <taxon>Ascaridoidea</taxon>
        <taxon>Ascarididae</taxon>
        <taxon>Parascaris</taxon>
    </lineage>
</organism>
<sequence>MTMRDLLHDSTSSLGHVPQGCFLTTDAITECDVAPTYYSHLQTILTISRHRLSATIALRHPFPASIDIIYDISVAFKISPHRRLLVSFWEVVQGQSITVIVDGSVLLKGDRLERVEERERGSE</sequence>
<name>A0A914S0A0_PAREQ</name>
<dbReference type="AlphaFoldDB" id="A0A914S0A0"/>
<protein>
    <submittedName>
        <fullName evidence="2">Uncharacterized protein</fullName>
    </submittedName>
</protein>
<keyword evidence="1" id="KW-1185">Reference proteome</keyword>
<reference evidence="2" key="1">
    <citation type="submission" date="2022-11" db="UniProtKB">
        <authorList>
            <consortium name="WormBaseParasite"/>
        </authorList>
    </citation>
    <scope>IDENTIFICATION</scope>
</reference>
<dbReference type="Proteomes" id="UP000887564">
    <property type="component" value="Unplaced"/>
</dbReference>
<proteinExistence type="predicted"/>
<dbReference type="WBParaSite" id="PEQ_0001219501-mRNA-1">
    <property type="protein sequence ID" value="PEQ_0001219501-mRNA-1"/>
    <property type="gene ID" value="PEQ_0001219501"/>
</dbReference>
<evidence type="ECO:0000313" key="1">
    <source>
        <dbReference type="Proteomes" id="UP000887564"/>
    </source>
</evidence>
<accession>A0A914S0A0</accession>
<evidence type="ECO:0000313" key="2">
    <source>
        <dbReference type="WBParaSite" id="PEQ_0001219501-mRNA-1"/>
    </source>
</evidence>